<evidence type="ECO:0008006" key="3">
    <source>
        <dbReference type="Google" id="ProtNLM"/>
    </source>
</evidence>
<evidence type="ECO:0000313" key="2">
    <source>
        <dbReference type="Proteomes" id="UP001310594"/>
    </source>
</evidence>
<accession>A0AAN7VSF9</accession>
<gene>
    <name evidence="1" type="ORF">LTR97_005833</name>
</gene>
<name>A0AAN7VSF9_9PEZI</name>
<proteinExistence type="predicted"/>
<dbReference type="AlphaFoldDB" id="A0AAN7VSF9"/>
<dbReference type="EMBL" id="JAVRQU010000008">
    <property type="protein sequence ID" value="KAK5699702.1"/>
    <property type="molecule type" value="Genomic_DNA"/>
</dbReference>
<protein>
    <recommendedName>
        <fullName evidence="3">F-box domain-containing protein</fullName>
    </recommendedName>
</protein>
<reference evidence="1" key="1">
    <citation type="submission" date="2023-08" db="EMBL/GenBank/DDBJ databases">
        <title>Black Yeasts Isolated from many extreme environments.</title>
        <authorList>
            <person name="Coleine C."/>
            <person name="Stajich J.E."/>
            <person name="Selbmann L."/>
        </authorList>
    </citation>
    <scope>NUCLEOTIDE SEQUENCE</scope>
    <source>
        <strain evidence="1">CCFEE 5810</strain>
    </source>
</reference>
<dbReference type="Proteomes" id="UP001310594">
    <property type="component" value="Unassembled WGS sequence"/>
</dbReference>
<evidence type="ECO:0000313" key="1">
    <source>
        <dbReference type="EMBL" id="KAK5699702.1"/>
    </source>
</evidence>
<comment type="caution">
    <text evidence="1">The sequence shown here is derived from an EMBL/GenBank/DDBJ whole genome shotgun (WGS) entry which is preliminary data.</text>
</comment>
<sequence>MASKDSDMVVTTETPFHLLSLPPELWSRICRLGVTRQNSIEFSEAMSPREVETLVKQPAITLVCKTIREETIDLFYANSFVFEDTTSTEHNFWMWLRALRVEDSVKYSMSNLSIRSHFDLDPPYYSELSKYVSEIGLNLQRVGGEENEADLASGRFWSVYKLVPSAAV</sequence>
<organism evidence="1 2">
    <name type="scientific">Elasticomyces elasticus</name>
    <dbReference type="NCBI Taxonomy" id="574655"/>
    <lineage>
        <taxon>Eukaryota</taxon>
        <taxon>Fungi</taxon>
        <taxon>Dikarya</taxon>
        <taxon>Ascomycota</taxon>
        <taxon>Pezizomycotina</taxon>
        <taxon>Dothideomycetes</taxon>
        <taxon>Dothideomycetidae</taxon>
        <taxon>Mycosphaerellales</taxon>
        <taxon>Teratosphaeriaceae</taxon>
        <taxon>Elasticomyces</taxon>
    </lineage>
</organism>